<feature type="region of interest" description="Disordered" evidence="1">
    <location>
        <begin position="1"/>
        <end position="21"/>
    </location>
</feature>
<feature type="compositionally biased region" description="Polar residues" evidence="1">
    <location>
        <begin position="485"/>
        <end position="509"/>
    </location>
</feature>
<gene>
    <name evidence="2" type="ORF">WMY93_003409</name>
</gene>
<keyword evidence="3" id="KW-1185">Reference proteome</keyword>
<sequence length="604" mass="66832">MDPLPDEKKRRRRGGGCDHDQDITGVCTRHLRGQQSGTEGVQQTRQVLEVDGKSFDLRVTEHPGGLDQDRLIINLSATVDCSQLSAASRKTLKGLNKIHPDVQMNYNSARELYTLSGSYSTVQAALAQLLGQNGPARSTTENKTAKTGTETSNEVRPNPPAPLPRTQVIKDQSRSQREPPLADKHTTNLQRDSTPGGHEWDPRGATAGPTEPEEDFSLMVDADTFQYMQKYCREEYHQILRNHGVAVVDYSHQGLTTLLLQVASGDGLNEQECLKKAKREISRLYEENQAMICRDKLLKSILPNRAGLKKAIDKLTSKFAKLHFSEDEQNLYFIGSREDVSEAKTFLLLHDHSEEDKTDITSTRRFQDSWPGNEAKVPVAGFSESNGVHKDEDNAKQDDSPKIKLAAQFKDPRVAPIGSKTGDFSIRGHQQSNQKKRPGPMIAHDVLSETNKAAYVNAQNTGGDVLFKSAAVAVQNAGLSDTRPKTASNSLDEQMKSGTSLRRTSSFSGVVQKKDQETSPKSDTELGKGRGRSSSFSNGEEQHTAEITVNGLVWLHIEKAYKPRLVIRSVKFFPVPKCLLDNKTIHGLPHQVGLIASRIHQMGN</sequence>
<dbReference type="Proteomes" id="UP001460270">
    <property type="component" value="Unassembled WGS sequence"/>
</dbReference>
<feature type="compositionally biased region" description="Basic and acidic residues" evidence="1">
    <location>
        <begin position="512"/>
        <end position="528"/>
    </location>
</feature>
<evidence type="ECO:0000256" key="1">
    <source>
        <dbReference type="SAM" id="MobiDB-lite"/>
    </source>
</evidence>
<dbReference type="EMBL" id="JBBPFD010000002">
    <property type="protein sequence ID" value="KAK7940083.1"/>
    <property type="molecule type" value="Genomic_DNA"/>
</dbReference>
<evidence type="ECO:0000313" key="3">
    <source>
        <dbReference type="Proteomes" id="UP001460270"/>
    </source>
</evidence>
<feature type="compositionally biased region" description="Basic and acidic residues" evidence="1">
    <location>
        <begin position="171"/>
        <end position="186"/>
    </location>
</feature>
<comment type="caution">
    <text evidence="2">The sequence shown here is derived from an EMBL/GenBank/DDBJ whole genome shotgun (WGS) entry which is preliminary data.</text>
</comment>
<protein>
    <submittedName>
        <fullName evidence="2">Uncharacterized protein</fullName>
    </submittedName>
</protein>
<dbReference type="AlphaFoldDB" id="A0AAW0PW42"/>
<evidence type="ECO:0000313" key="2">
    <source>
        <dbReference type="EMBL" id="KAK7940083.1"/>
    </source>
</evidence>
<feature type="region of interest" description="Disordered" evidence="1">
    <location>
        <begin position="414"/>
        <end position="440"/>
    </location>
</feature>
<feature type="region of interest" description="Disordered" evidence="1">
    <location>
        <begin position="477"/>
        <end position="542"/>
    </location>
</feature>
<feature type="region of interest" description="Disordered" evidence="1">
    <location>
        <begin position="132"/>
        <end position="214"/>
    </location>
</feature>
<organism evidence="2 3">
    <name type="scientific">Mugilogobius chulae</name>
    <name type="common">yellowstripe goby</name>
    <dbReference type="NCBI Taxonomy" id="88201"/>
    <lineage>
        <taxon>Eukaryota</taxon>
        <taxon>Metazoa</taxon>
        <taxon>Chordata</taxon>
        <taxon>Craniata</taxon>
        <taxon>Vertebrata</taxon>
        <taxon>Euteleostomi</taxon>
        <taxon>Actinopterygii</taxon>
        <taxon>Neopterygii</taxon>
        <taxon>Teleostei</taxon>
        <taxon>Neoteleostei</taxon>
        <taxon>Acanthomorphata</taxon>
        <taxon>Gobiaria</taxon>
        <taxon>Gobiiformes</taxon>
        <taxon>Gobioidei</taxon>
        <taxon>Gobiidae</taxon>
        <taxon>Gobionellinae</taxon>
        <taxon>Mugilogobius</taxon>
    </lineage>
</organism>
<reference evidence="3" key="1">
    <citation type="submission" date="2024-04" db="EMBL/GenBank/DDBJ databases">
        <title>Salinicola lusitanus LLJ914,a marine bacterium isolated from the Okinawa Trough.</title>
        <authorList>
            <person name="Li J."/>
        </authorList>
    </citation>
    <scope>NUCLEOTIDE SEQUENCE [LARGE SCALE GENOMIC DNA]</scope>
</reference>
<feature type="compositionally biased region" description="Polar residues" evidence="1">
    <location>
        <begin position="135"/>
        <end position="155"/>
    </location>
</feature>
<accession>A0AAW0PW42</accession>
<proteinExistence type="predicted"/>
<name>A0AAW0PW42_9GOBI</name>